<reference evidence="1 2" key="1">
    <citation type="journal article" date="2019" name="Nat. Microbiol.">
        <title>Mediterranean grassland soil C-N compound turnover is dependent on rainfall and depth, and is mediated by genomically divergent microorganisms.</title>
        <authorList>
            <person name="Diamond S."/>
            <person name="Andeer P.F."/>
            <person name="Li Z."/>
            <person name="Crits-Christoph A."/>
            <person name="Burstein D."/>
            <person name="Anantharaman K."/>
            <person name="Lane K.R."/>
            <person name="Thomas B.C."/>
            <person name="Pan C."/>
            <person name="Northen T.R."/>
            <person name="Banfield J.F."/>
        </authorList>
    </citation>
    <scope>NUCLEOTIDE SEQUENCE [LARGE SCALE GENOMIC DNA]</scope>
    <source>
        <strain evidence="1">WS_9</strain>
    </source>
</reference>
<organism evidence="1 2">
    <name type="scientific">Eiseniibacteriota bacterium</name>
    <dbReference type="NCBI Taxonomy" id="2212470"/>
    <lineage>
        <taxon>Bacteria</taxon>
        <taxon>Candidatus Eiseniibacteriota</taxon>
    </lineage>
</organism>
<dbReference type="InterPro" id="IPR023214">
    <property type="entry name" value="HAD_sf"/>
</dbReference>
<dbReference type="PANTHER" id="PTHR19288:SF46">
    <property type="entry name" value="HALOACID DEHALOGENASE-LIKE HYDROLASE DOMAIN-CONTAINING PROTEIN 2"/>
    <property type="match status" value="1"/>
</dbReference>
<dbReference type="Pfam" id="PF13344">
    <property type="entry name" value="Hydrolase_6"/>
    <property type="match status" value="1"/>
</dbReference>
<dbReference type="InterPro" id="IPR036412">
    <property type="entry name" value="HAD-like_sf"/>
</dbReference>
<dbReference type="Pfam" id="PF13242">
    <property type="entry name" value="Hydrolase_like"/>
    <property type="match status" value="1"/>
</dbReference>
<evidence type="ECO:0000313" key="1">
    <source>
        <dbReference type="EMBL" id="TMQ63146.1"/>
    </source>
</evidence>
<sequence>MPGGRVCGVKRRIALVCLDVDGTLTDGVAGPALPGAAAVMARLRAALPVRLVTNTASVPHGTIARHLIGLKLLDVAESLWTPVSVARRVLPEKGHDSGILLVEEAARGDYSWFREDPSGPAVVLATEAHGYRVADLQPAFRRLLDGAALYALQRNRYFKKGAELVTDIGPLAAFLTYASGREAMTLGKPSPLLYDAVAAQAGVSRSEIVMVGDDAEFDVAASVALGMQGVLVKTGKYRPGDEKSVQPPPTAVLESVSELPRWLGID</sequence>
<comment type="caution">
    <text evidence="1">The sequence shown here is derived from an EMBL/GenBank/DDBJ whole genome shotgun (WGS) entry which is preliminary data.</text>
</comment>
<dbReference type="InterPro" id="IPR006357">
    <property type="entry name" value="HAD-SF_hydro_IIA"/>
</dbReference>
<dbReference type="Proteomes" id="UP000317691">
    <property type="component" value="Unassembled WGS sequence"/>
</dbReference>
<dbReference type="PANTHER" id="PTHR19288">
    <property type="entry name" value="4-NITROPHENYLPHOSPHATASE-RELATED"/>
    <property type="match status" value="1"/>
</dbReference>
<dbReference type="GO" id="GO:0005737">
    <property type="term" value="C:cytoplasm"/>
    <property type="evidence" value="ECO:0007669"/>
    <property type="project" value="TreeGrafter"/>
</dbReference>
<evidence type="ECO:0000313" key="2">
    <source>
        <dbReference type="Proteomes" id="UP000317691"/>
    </source>
</evidence>
<dbReference type="Gene3D" id="3.40.50.1000">
    <property type="entry name" value="HAD superfamily/HAD-like"/>
    <property type="match status" value="2"/>
</dbReference>
<dbReference type="SUPFAM" id="SSF56784">
    <property type="entry name" value="HAD-like"/>
    <property type="match status" value="1"/>
</dbReference>
<name>A0A538THP9_UNCEI</name>
<dbReference type="GO" id="GO:0016791">
    <property type="term" value="F:phosphatase activity"/>
    <property type="evidence" value="ECO:0007669"/>
    <property type="project" value="TreeGrafter"/>
</dbReference>
<dbReference type="AlphaFoldDB" id="A0A538THP9"/>
<protein>
    <submittedName>
        <fullName evidence="1">HAD family hydrolase</fullName>
    </submittedName>
</protein>
<dbReference type="EMBL" id="VBOZ01000033">
    <property type="protein sequence ID" value="TMQ63146.1"/>
    <property type="molecule type" value="Genomic_DNA"/>
</dbReference>
<gene>
    <name evidence="1" type="ORF">E6K79_10915</name>
</gene>
<proteinExistence type="predicted"/>
<keyword evidence="1" id="KW-0378">Hydrolase</keyword>
<accession>A0A538THP9</accession>